<dbReference type="InterPro" id="IPR036640">
    <property type="entry name" value="ABC1_TM_sf"/>
</dbReference>
<dbReference type="SUPFAM" id="SSF52540">
    <property type="entry name" value="P-loop containing nucleoside triphosphate hydrolases"/>
    <property type="match status" value="1"/>
</dbReference>
<accession>A0A8H4K1R0</accession>
<feature type="transmembrane region" description="Helical" evidence="7">
    <location>
        <begin position="64"/>
        <end position="84"/>
    </location>
</feature>
<keyword evidence="10" id="KW-1185">Reference proteome</keyword>
<evidence type="ECO:0000256" key="4">
    <source>
        <dbReference type="ARBA" id="ARBA00022840"/>
    </source>
</evidence>
<dbReference type="Proteomes" id="UP000605986">
    <property type="component" value="Unassembled WGS sequence"/>
</dbReference>
<evidence type="ECO:0000256" key="5">
    <source>
        <dbReference type="ARBA" id="ARBA00022989"/>
    </source>
</evidence>
<keyword evidence="4" id="KW-0067">ATP-binding</keyword>
<dbReference type="PANTHER" id="PTHR24221:SF503">
    <property type="entry name" value="MITOCHONDRIAL POTASSIUM CHANNEL ATP-BINDING SUBUNIT"/>
    <property type="match status" value="1"/>
</dbReference>
<keyword evidence="6 7" id="KW-0472">Membrane</keyword>
<name>A0A8H4K1R0_9HYPO</name>
<evidence type="ECO:0000313" key="9">
    <source>
        <dbReference type="EMBL" id="KAF4441113.1"/>
    </source>
</evidence>
<dbReference type="AlphaFoldDB" id="A0A8H4K1R0"/>
<feature type="transmembrane region" description="Helical" evidence="7">
    <location>
        <begin position="231"/>
        <end position="253"/>
    </location>
</feature>
<feature type="transmembrane region" description="Helical" evidence="7">
    <location>
        <begin position="135"/>
        <end position="157"/>
    </location>
</feature>
<dbReference type="Pfam" id="PF00005">
    <property type="entry name" value="ABC_tran"/>
    <property type="match status" value="1"/>
</dbReference>
<dbReference type="GO" id="GO:0016887">
    <property type="term" value="F:ATP hydrolysis activity"/>
    <property type="evidence" value="ECO:0007669"/>
    <property type="project" value="InterPro"/>
</dbReference>
<evidence type="ECO:0000259" key="8">
    <source>
        <dbReference type="PROSITE" id="PS50893"/>
    </source>
</evidence>
<reference evidence="9" key="1">
    <citation type="submission" date="2020-01" db="EMBL/GenBank/DDBJ databases">
        <title>Identification and distribution of gene clusters putatively required for synthesis of sphingolipid metabolism inhibitors in phylogenetically diverse species of the filamentous fungus Fusarium.</title>
        <authorList>
            <person name="Kim H.-S."/>
            <person name="Busman M."/>
            <person name="Brown D.W."/>
            <person name="Divon H."/>
            <person name="Uhlig S."/>
            <person name="Proctor R.H."/>
        </authorList>
    </citation>
    <scope>NUCLEOTIDE SEQUENCE</scope>
    <source>
        <strain evidence="9">NRRL 53441</strain>
    </source>
</reference>
<feature type="transmembrane region" description="Helical" evidence="7">
    <location>
        <begin position="265"/>
        <end position="284"/>
    </location>
</feature>
<dbReference type="PROSITE" id="PS00211">
    <property type="entry name" value="ABC_TRANSPORTER_1"/>
    <property type="match status" value="1"/>
</dbReference>
<dbReference type="InterPro" id="IPR027417">
    <property type="entry name" value="P-loop_NTPase"/>
</dbReference>
<evidence type="ECO:0000256" key="6">
    <source>
        <dbReference type="ARBA" id="ARBA00023136"/>
    </source>
</evidence>
<dbReference type="InterPro" id="IPR017871">
    <property type="entry name" value="ABC_transporter-like_CS"/>
</dbReference>
<dbReference type="InterPro" id="IPR003593">
    <property type="entry name" value="AAA+_ATPase"/>
</dbReference>
<gene>
    <name evidence="9" type="ORF">F53441_12120</name>
</gene>
<dbReference type="EMBL" id="JAADJG010000630">
    <property type="protein sequence ID" value="KAF4441113.1"/>
    <property type="molecule type" value="Genomic_DNA"/>
</dbReference>
<keyword evidence="2 7" id="KW-0812">Transmembrane</keyword>
<dbReference type="PANTHER" id="PTHR24221">
    <property type="entry name" value="ATP-BINDING CASSETTE SUB-FAMILY B"/>
    <property type="match status" value="1"/>
</dbReference>
<evidence type="ECO:0000256" key="7">
    <source>
        <dbReference type="SAM" id="Phobius"/>
    </source>
</evidence>
<dbReference type="Gene3D" id="3.40.50.300">
    <property type="entry name" value="P-loop containing nucleotide triphosphate hydrolases"/>
    <property type="match status" value="1"/>
</dbReference>
<feature type="transmembrane region" description="Helical" evidence="7">
    <location>
        <begin position="105"/>
        <end position="123"/>
    </location>
</feature>
<evidence type="ECO:0000256" key="1">
    <source>
        <dbReference type="ARBA" id="ARBA00004141"/>
    </source>
</evidence>
<comment type="caution">
    <text evidence="9">The sequence shown here is derived from an EMBL/GenBank/DDBJ whole genome shotgun (WGS) entry which is preliminary data.</text>
</comment>
<organism evidence="9 10">
    <name type="scientific">Fusarium austroafricanum</name>
    <dbReference type="NCBI Taxonomy" id="2364996"/>
    <lineage>
        <taxon>Eukaryota</taxon>
        <taxon>Fungi</taxon>
        <taxon>Dikarya</taxon>
        <taxon>Ascomycota</taxon>
        <taxon>Pezizomycotina</taxon>
        <taxon>Sordariomycetes</taxon>
        <taxon>Hypocreomycetidae</taxon>
        <taxon>Hypocreales</taxon>
        <taxon>Nectriaceae</taxon>
        <taxon>Fusarium</taxon>
        <taxon>Fusarium concolor species complex</taxon>
    </lineage>
</organism>
<evidence type="ECO:0000256" key="3">
    <source>
        <dbReference type="ARBA" id="ARBA00022741"/>
    </source>
</evidence>
<evidence type="ECO:0000313" key="10">
    <source>
        <dbReference type="Proteomes" id="UP000605986"/>
    </source>
</evidence>
<dbReference type="InterPro" id="IPR003439">
    <property type="entry name" value="ABC_transporter-like_ATP-bd"/>
</dbReference>
<dbReference type="GO" id="GO:0042626">
    <property type="term" value="F:ATPase-coupled transmembrane transporter activity"/>
    <property type="evidence" value="ECO:0007669"/>
    <property type="project" value="TreeGrafter"/>
</dbReference>
<protein>
    <submittedName>
        <fullName evidence="9">ABC transporter</fullName>
    </submittedName>
</protein>
<dbReference type="SUPFAM" id="SSF90123">
    <property type="entry name" value="ABC transporter transmembrane region"/>
    <property type="match status" value="1"/>
</dbReference>
<dbReference type="InterPro" id="IPR039421">
    <property type="entry name" value="Type_1_exporter"/>
</dbReference>
<sequence>MWDIHAVLEIFQAVAAVAIGLCVLAAQFEPAERCWRKLNLYAYLLSANLVLCVVNLLIEFVYAGGMPGACRLFAHIVYTLSVAIETSHVCPATAREKKTQKLGRCAYLLSWVFMAIFDVLAIIDSSLSQHSSLFVYKLSAPVLRVTHVVFLFPVYAYPDRGEYFKVGDATATGDVEHNAGAEEQLPKPAIMDQSIEDEIHAAGGYWSWMKKFRVFSSWVWPKDMPWKWKKLLALSAILLRLVEVLCSLGGPLLYSTFIDNLVKEAQNTGFLIGMWASYAIVYWLSKPRGLGCWRQLCWKRFELDRDSRVKNTTFNHLIEQDADFHHAINSIDINTAIAMGIDICKGFDLIIYKSLPQLVDLIVASGIIFWRLGSQIWLLQSFSIALDIIITLRAKRGSVPIFDQHIVAALKTRFVQQSALQAWTSIASHGQIGHEIERHSEAVRTENRAFSESWEYALSWNFGLGALSTATSIGNVTFLLLSNKGKVEILKDTLLFLFYRKHLEDPIDFFSKAFQDIFDKFVSAARLLRLFEMTSKMLDGTRDLIGIGIRFVNVSFGYEPGKPVFKDLNLDFEPGKITAIVGPSGAGKSTIIRLAVREYDPTEGNVERNGQDLKSIIKKELLKHTAYMEQSPYIFDRSVYDNIRLDCEEISEEEVRDACGKAGIHNEIMRLQKQYNTILGERGNTLSGGQKQRIAFARLLVHRGDVAVLDEPTSNQDVGSEEIIKQAIKELSKTKTVIVIAQVPSSFPSRVTDSDSLARHRLSTIRRADRIIVLRISEEGHTEIAEAGTHDELLKLEGQYFQMWKTFIGED</sequence>
<keyword evidence="5 7" id="KW-1133">Transmembrane helix</keyword>
<dbReference type="SMART" id="SM00382">
    <property type="entry name" value="AAA"/>
    <property type="match status" value="1"/>
</dbReference>
<dbReference type="OrthoDB" id="6500128at2759"/>
<feature type="transmembrane region" description="Helical" evidence="7">
    <location>
        <begin position="38"/>
        <end position="58"/>
    </location>
</feature>
<comment type="subcellular location">
    <subcellularLocation>
        <location evidence="1">Membrane</location>
        <topology evidence="1">Multi-pass membrane protein</topology>
    </subcellularLocation>
</comment>
<feature type="transmembrane region" description="Helical" evidence="7">
    <location>
        <begin position="6"/>
        <end position="26"/>
    </location>
</feature>
<proteinExistence type="predicted"/>
<keyword evidence="3" id="KW-0547">Nucleotide-binding</keyword>
<dbReference type="Gene3D" id="1.20.1560.10">
    <property type="entry name" value="ABC transporter type 1, transmembrane domain"/>
    <property type="match status" value="1"/>
</dbReference>
<dbReference type="GO" id="GO:0016020">
    <property type="term" value="C:membrane"/>
    <property type="evidence" value="ECO:0007669"/>
    <property type="project" value="UniProtKB-SubCell"/>
</dbReference>
<feature type="domain" description="ABC transporter" evidence="8">
    <location>
        <begin position="549"/>
        <end position="806"/>
    </location>
</feature>
<evidence type="ECO:0000256" key="2">
    <source>
        <dbReference type="ARBA" id="ARBA00022692"/>
    </source>
</evidence>
<dbReference type="PROSITE" id="PS50893">
    <property type="entry name" value="ABC_TRANSPORTER_2"/>
    <property type="match status" value="1"/>
</dbReference>
<dbReference type="GO" id="GO:0005524">
    <property type="term" value="F:ATP binding"/>
    <property type="evidence" value="ECO:0007669"/>
    <property type="project" value="UniProtKB-KW"/>
</dbReference>